<evidence type="ECO:0000256" key="1">
    <source>
        <dbReference type="SAM" id="MobiDB-lite"/>
    </source>
</evidence>
<evidence type="ECO:0000313" key="2">
    <source>
        <dbReference type="EMBL" id="GBP58562.1"/>
    </source>
</evidence>
<reference evidence="2 3" key="1">
    <citation type="journal article" date="2019" name="Commun. Biol.">
        <title>The bagworm genome reveals a unique fibroin gene that provides high tensile strength.</title>
        <authorList>
            <person name="Kono N."/>
            <person name="Nakamura H."/>
            <person name="Ohtoshi R."/>
            <person name="Tomita M."/>
            <person name="Numata K."/>
            <person name="Arakawa K."/>
        </authorList>
    </citation>
    <scope>NUCLEOTIDE SEQUENCE [LARGE SCALE GENOMIC DNA]</scope>
</reference>
<protein>
    <submittedName>
        <fullName evidence="2">Uncharacterized protein</fullName>
    </submittedName>
</protein>
<organism evidence="2 3">
    <name type="scientific">Eumeta variegata</name>
    <name type="common">Bagworm moth</name>
    <name type="synonym">Eumeta japonica</name>
    <dbReference type="NCBI Taxonomy" id="151549"/>
    <lineage>
        <taxon>Eukaryota</taxon>
        <taxon>Metazoa</taxon>
        <taxon>Ecdysozoa</taxon>
        <taxon>Arthropoda</taxon>
        <taxon>Hexapoda</taxon>
        <taxon>Insecta</taxon>
        <taxon>Pterygota</taxon>
        <taxon>Neoptera</taxon>
        <taxon>Endopterygota</taxon>
        <taxon>Lepidoptera</taxon>
        <taxon>Glossata</taxon>
        <taxon>Ditrysia</taxon>
        <taxon>Tineoidea</taxon>
        <taxon>Psychidae</taxon>
        <taxon>Oiketicinae</taxon>
        <taxon>Eumeta</taxon>
    </lineage>
</organism>
<accession>A0A4C1X6P3</accession>
<dbReference type="Proteomes" id="UP000299102">
    <property type="component" value="Unassembled WGS sequence"/>
</dbReference>
<comment type="caution">
    <text evidence="2">The sequence shown here is derived from an EMBL/GenBank/DDBJ whole genome shotgun (WGS) entry which is preliminary data.</text>
</comment>
<dbReference type="AlphaFoldDB" id="A0A4C1X6P3"/>
<dbReference type="EMBL" id="BGZK01000738">
    <property type="protein sequence ID" value="GBP58562.1"/>
    <property type="molecule type" value="Genomic_DNA"/>
</dbReference>
<gene>
    <name evidence="2" type="ORF">EVAR_34565_1</name>
</gene>
<sequence>MLIVVYGIDGPERRWRPVKQRMALKCLFVFKGPSACAFKYLISHFTAVVGASERESIGPTAAQWRRRAPAIRHSAPARRTRLQLIREDAFMARYKTRPRARDVPAPLKPGSERRRYR</sequence>
<proteinExistence type="predicted"/>
<feature type="region of interest" description="Disordered" evidence="1">
    <location>
        <begin position="98"/>
        <end position="117"/>
    </location>
</feature>
<keyword evidence="3" id="KW-1185">Reference proteome</keyword>
<evidence type="ECO:0000313" key="3">
    <source>
        <dbReference type="Proteomes" id="UP000299102"/>
    </source>
</evidence>
<name>A0A4C1X6P3_EUMVA</name>